<dbReference type="Pfam" id="PF06224">
    <property type="entry name" value="AlkZ-like"/>
    <property type="match status" value="1"/>
</dbReference>
<sequence length="351" mass="39023">MDVLDNRALNRALLARQMLDRRHTAPAVDVVRHLVGLQAQEPHEPYVGLWSRLDGFRPDELVELLESRQVVRTLLMRRTIHLVTADDCLELRGLHQPMLEARVRAVLRRDLEGVDLAELAAAGQPHFERTPSTLPEVGRAVGGRWPSVPARVLGDALSSYVPLVQVPPRGVWGQSAPARNTTIETWLGRPVPPACLADELVLRYLRAFGPASSSDIRAWSGLSGLRESIKRLRPRLRSFRDVRGRELLDVLDGPLPDPDQPVPPRFLPAFDNVVLGFDDRSRIIDNAYRGLSVEGARFVLVDGRVAGKWAITGDTLRATMFHPVDVDPIVAEAENLLAWHGIPGRTVVDVH</sequence>
<dbReference type="Proteomes" id="UP001523216">
    <property type="component" value="Unassembled WGS sequence"/>
</dbReference>
<proteinExistence type="predicted"/>
<keyword evidence="1" id="KW-0238">DNA-binding</keyword>
<evidence type="ECO:0000313" key="1">
    <source>
        <dbReference type="EMBL" id="MCM4082150.1"/>
    </source>
</evidence>
<accession>A0ABT0Y7X8</accession>
<dbReference type="EMBL" id="JAMQOL010000046">
    <property type="protein sequence ID" value="MCM4082150.1"/>
    <property type="molecule type" value="Genomic_DNA"/>
</dbReference>
<keyword evidence="2" id="KW-1185">Reference proteome</keyword>
<reference evidence="1 2" key="1">
    <citation type="submission" date="2022-06" db="EMBL/GenBank/DDBJ databases">
        <title>Actinoplanes abujensis sp. nov., isolated from Nigerian arid soil.</title>
        <authorList>
            <person name="Ding P."/>
        </authorList>
    </citation>
    <scope>NUCLEOTIDE SEQUENCE [LARGE SCALE GENOMIC DNA]</scope>
    <source>
        <strain evidence="2">TRM88002</strain>
    </source>
</reference>
<comment type="caution">
    <text evidence="1">The sequence shown here is derived from an EMBL/GenBank/DDBJ whole genome shotgun (WGS) entry which is preliminary data.</text>
</comment>
<organism evidence="1 2">
    <name type="scientific">Paractinoplanes hotanensis</name>
    <dbReference type="NCBI Taxonomy" id="2906497"/>
    <lineage>
        <taxon>Bacteria</taxon>
        <taxon>Bacillati</taxon>
        <taxon>Actinomycetota</taxon>
        <taxon>Actinomycetes</taxon>
        <taxon>Micromonosporales</taxon>
        <taxon>Micromonosporaceae</taxon>
        <taxon>Paractinoplanes</taxon>
    </lineage>
</organism>
<dbReference type="RefSeq" id="WP_251801864.1">
    <property type="nucleotide sequence ID" value="NZ_JAMQOL010000046.1"/>
</dbReference>
<dbReference type="InterPro" id="IPR009351">
    <property type="entry name" value="AlkZ-like"/>
</dbReference>
<evidence type="ECO:0000313" key="2">
    <source>
        <dbReference type="Proteomes" id="UP001523216"/>
    </source>
</evidence>
<gene>
    <name evidence="1" type="ORF">LXN57_31745</name>
</gene>
<dbReference type="PANTHER" id="PTHR38479:SF2">
    <property type="entry name" value="WINGED HELIX DNA-BINDING DOMAIN-CONTAINING PROTEIN"/>
    <property type="match status" value="1"/>
</dbReference>
<protein>
    <submittedName>
        <fullName evidence="1">Winged helix DNA-binding domain-containing protein</fullName>
    </submittedName>
</protein>
<dbReference type="PANTHER" id="PTHR38479">
    <property type="entry name" value="LMO0824 PROTEIN"/>
    <property type="match status" value="1"/>
</dbReference>
<dbReference type="GO" id="GO:0003677">
    <property type="term" value="F:DNA binding"/>
    <property type="evidence" value="ECO:0007669"/>
    <property type="project" value="UniProtKB-KW"/>
</dbReference>
<name>A0ABT0Y7X8_9ACTN</name>